<comment type="subcellular location">
    <subcellularLocation>
        <location evidence="1">Cell membrane</location>
        <topology evidence="1">Multi-pass membrane protein</topology>
    </subcellularLocation>
</comment>
<reference evidence="7" key="1">
    <citation type="journal article" date="2014" name="Int. J. Syst. Evol. Microbiol.">
        <title>Complete genome sequence of Corynebacterium casei LMG S-19264T (=DSM 44701T), isolated from a smear-ripened cheese.</title>
        <authorList>
            <consortium name="US DOE Joint Genome Institute (JGI-PGF)"/>
            <person name="Walter F."/>
            <person name="Albersmeier A."/>
            <person name="Kalinowski J."/>
            <person name="Ruckert C."/>
        </authorList>
    </citation>
    <scope>NUCLEOTIDE SEQUENCE</scope>
    <source>
        <strain evidence="7">CGMCC 1.12153</strain>
    </source>
</reference>
<dbReference type="AlphaFoldDB" id="A0A917B2C0"/>
<keyword evidence="5 6" id="KW-0472">Membrane</keyword>
<dbReference type="NCBIfam" id="NF002460">
    <property type="entry name" value="PRK01658.1"/>
    <property type="match status" value="1"/>
</dbReference>
<keyword evidence="2" id="KW-1003">Cell membrane</keyword>
<comment type="caution">
    <text evidence="7">The sequence shown here is derived from an EMBL/GenBank/DDBJ whole genome shotgun (WGS) entry which is preliminary data.</text>
</comment>
<sequence>MKIIKTIIQIAVLYGIYFLGESIQSLLQIPIPGSIIGLLLLFTALAFHIVPVEWIEDGARLILTYLPLFFIPATVGVINYPDFLSWTGLLLVIIVIISTLATMAAAGWVSQFFQLRQSRKEAK</sequence>
<dbReference type="Pfam" id="PF03788">
    <property type="entry name" value="LrgA"/>
    <property type="match status" value="1"/>
</dbReference>
<evidence type="ECO:0000313" key="7">
    <source>
        <dbReference type="EMBL" id="GGF18748.1"/>
    </source>
</evidence>
<evidence type="ECO:0000256" key="1">
    <source>
        <dbReference type="ARBA" id="ARBA00004651"/>
    </source>
</evidence>
<evidence type="ECO:0000256" key="5">
    <source>
        <dbReference type="ARBA" id="ARBA00023136"/>
    </source>
</evidence>
<dbReference type="EMBL" id="BMEL01000002">
    <property type="protein sequence ID" value="GGF18748.1"/>
    <property type="molecule type" value="Genomic_DNA"/>
</dbReference>
<dbReference type="GO" id="GO:0005886">
    <property type="term" value="C:plasma membrane"/>
    <property type="evidence" value="ECO:0007669"/>
    <property type="project" value="UniProtKB-SubCell"/>
</dbReference>
<organism evidence="7 8">
    <name type="scientific">Halobacillus andaensis</name>
    <dbReference type="NCBI Taxonomy" id="1176239"/>
    <lineage>
        <taxon>Bacteria</taxon>
        <taxon>Bacillati</taxon>
        <taxon>Bacillota</taxon>
        <taxon>Bacilli</taxon>
        <taxon>Bacillales</taxon>
        <taxon>Bacillaceae</taxon>
        <taxon>Halobacillus</taxon>
    </lineage>
</organism>
<feature type="transmembrane region" description="Helical" evidence="6">
    <location>
        <begin position="62"/>
        <end position="80"/>
    </location>
</feature>
<feature type="transmembrane region" description="Helical" evidence="6">
    <location>
        <begin position="7"/>
        <end position="23"/>
    </location>
</feature>
<keyword evidence="3 6" id="KW-0812">Transmembrane</keyword>
<proteinExistence type="predicted"/>
<dbReference type="InterPro" id="IPR005538">
    <property type="entry name" value="LrgA/CidA"/>
</dbReference>
<evidence type="ECO:0000256" key="4">
    <source>
        <dbReference type="ARBA" id="ARBA00022989"/>
    </source>
</evidence>
<protein>
    <submittedName>
        <fullName evidence="7">Integral membrane protein YxzK</fullName>
    </submittedName>
</protein>
<reference evidence="7" key="2">
    <citation type="submission" date="2020-09" db="EMBL/GenBank/DDBJ databases">
        <authorList>
            <person name="Sun Q."/>
            <person name="Zhou Y."/>
        </authorList>
    </citation>
    <scope>NUCLEOTIDE SEQUENCE</scope>
    <source>
        <strain evidence="7">CGMCC 1.12153</strain>
    </source>
</reference>
<evidence type="ECO:0000256" key="2">
    <source>
        <dbReference type="ARBA" id="ARBA00022475"/>
    </source>
</evidence>
<dbReference type="Proteomes" id="UP000660110">
    <property type="component" value="Unassembled WGS sequence"/>
</dbReference>
<dbReference type="RefSeq" id="WP_188377066.1">
    <property type="nucleotide sequence ID" value="NZ_BMEL01000002.1"/>
</dbReference>
<evidence type="ECO:0000256" key="6">
    <source>
        <dbReference type="SAM" id="Phobius"/>
    </source>
</evidence>
<keyword evidence="8" id="KW-1185">Reference proteome</keyword>
<feature type="transmembrane region" description="Helical" evidence="6">
    <location>
        <begin position="86"/>
        <end position="109"/>
    </location>
</feature>
<keyword evidence="4 6" id="KW-1133">Transmembrane helix</keyword>
<evidence type="ECO:0000313" key="8">
    <source>
        <dbReference type="Proteomes" id="UP000660110"/>
    </source>
</evidence>
<name>A0A917B2C0_HALAA</name>
<feature type="transmembrane region" description="Helical" evidence="6">
    <location>
        <begin position="29"/>
        <end position="50"/>
    </location>
</feature>
<dbReference type="PANTHER" id="PTHR33931">
    <property type="entry name" value="HOLIN-LIKE PROTEIN CIDA-RELATED"/>
    <property type="match status" value="1"/>
</dbReference>
<accession>A0A917B2C0</accession>
<dbReference type="PANTHER" id="PTHR33931:SF6">
    <property type="entry name" value="INTEGRAL MEMBRANE PROTEIN YXZK-RELATED"/>
    <property type="match status" value="1"/>
</dbReference>
<evidence type="ECO:0000256" key="3">
    <source>
        <dbReference type="ARBA" id="ARBA00022692"/>
    </source>
</evidence>
<gene>
    <name evidence="7" type="primary">yxzK</name>
    <name evidence="7" type="ORF">GCM10010954_16940</name>
</gene>